<dbReference type="EMBL" id="KF383281">
    <property type="protein sequence ID" value="AHE13799.1"/>
    <property type="molecule type" value="Genomic_DNA"/>
</dbReference>
<dbReference type="GO" id="GO:0007608">
    <property type="term" value="P:sensory perception of smell"/>
    <property type="evidence" value="ECO:0007669"/>
    <property type="project" value="TreeGrafter"/>
</dbReference>
<evidence type="ECO:0000256" key="1">
    <source>
        <dbReference type="ARBA" id="ARBA00004613"/>
    </source>
</evidence>
<evidence type="ECO:0000256" key="2">
    <source>
        <dbReference type="ARBA" id="ARBA00008098"/>
    </source>
</evidence>
<protein>
    <submittedName>
        <fullName evidence="8">Odorant binding protein</fullName>
    </submittedName>
</protein>
<comment type="subcellular location">
    <subcellularLocation>
        <location evidence="1">Secreted</location>
    </subcellularLocation>
</comment>
<comment type="function">
    <text evidence="6">May be a carrier protein for lipids.</text>
</comment>
<evidence type="ECO:0000256" key="6">
    <source>
        <dbReference type="ARBA" id="ARBA00056866"/>
    </source>
</evidence>
<feature type="signal peptide" evidence="7">
    <location>
        <begin position="1"/>
        <end position="19"/>
    </location>
</feature>
<dbReference type="InterPro" id="IPR006170">
    <property type="entry name" value="PBP/GOBP"/>
</dbReference>
<evidence type="ECO:0000256" key="4">
    <source>
        <dbReference type="ARBA" id="ARBA00022729"/>
    </source>
</evidence>
<keyword evidence="5" id="KW-0325">Glycoprotein</keyword>
<keyword evidence="4 7" id="KW-0732">Signal</keyword>
<proteinExistence type="inferred from homology"/>
<evidence type="ECO:0000256" key="7">
    <source>
        <dbReference type="SAM" id="SignalP"/>
    </source>
</evidence>
<dbReference type="PANTHER" id="PTHR11857">
    <property type="entry name" value="ODORANT BINDING PROTEIN-RELATED"/>
    <property type="match status" value="1"/>
</dbReference>
<dbReference type="AlphaFoldDB" id="A0A0B4KZC4"/>
<comment type="similarity">
    <text evidence="2">Belongs to the PBP/GOBP family.</text>
</comment>
<dbReference type="Gene3D" id="1.10.238.20">
    <property type="entry name" value="Pheromone/general odorant binding protein domain"/>
    <property type="match status" value="1"/>
</dbReference>
<evidence type="ECO:0000256" key="5">
    <source>
        <dbReference type="ARBA" id="ARBA00023180"/>
    </source>
</evidence>
<accession>A0A0B4KZC4</accession>
<feature type="chain" id="PRO_5002094332" evidence="7">
    <location>
        <begin position="20"/>
        <end position="136"/>
    </location>
</feature>
<sequence length="136" mass="14813">MKSFLAAVVIIGALACIEAQLTDEQKAKLKEHYTVCVGGTGVDKDVVTKARQGNFVDDPKLKAFAFCMSKRIGFQNEAGDVQPDVVKAKLSGAINDPAAADKLIQQCLIKKENPEDTAFNAFQCYYENTPTHIAIF</sequence>
<dbReference type="PROSITE" id="PS51257">
    <property type="entry name" value="PROKAR_LIPOPROTEIN"/>
    <property type="match status" value="1"/>
</dbReference>
<dbReference type="CDD" id="cd23992">
    <property type="entry name" value="PBP_GOBP"/>
    <property type="match status" value="1"/>
</dbReference>
<dbReference type="PANTHER" id="PTHR11857:SF43">
    <property type="entry name" value="GEO07291P1-RELATED"/>
    <property type="match status" value="1"/>
</dbReference>
<dbReference type="GO" id="GO:0005615">
    <property type="term" value="C:extracellular space"/>
    <property type="evidence" value="ECO:0007669"/>
    <property type="project" value="TreeGrafter"/>
</dbReference>
<reference evidence="8" key="1">
    <citation type="submission" date="2013-07" db="EMBL/GenBank/DDBJ databases">
        <title>LoOBP.</title>
        <authorList>
            <person name="Yuan X."/>
            <person name="Zhu Z."/>
            <person name="Zhou Y."/>
            <person name="Cheng J."/>
            <person name="Zhou W."/>
            <person name="Liu S."/>
        </authorList>
    </citation>
    <scope>NUCLEOTIDE SEQUENCE</scope>
</reference>
<dbReference type="GO" id="GO:0005549">
    <property type="term" value="F:odorant binding"/>
    <property type="evidence" value="ECO:0007669"/>
    <property type="project" value="InterPro"/>
</dbReference>
<dbReference type="Pfam" id="PF01395">
    <property type="entry name" value="PBP_GOBP"/>
    <property type="match status" value="1"/>
</dbReference>
<gene>
    <name evidence="8" type="primary">OBP2</name>
</gene>
<organism evidence="8">
    <name type="scientific">Lissorhoptrus oryzophilus</name>
    <name type="common">rice water weevil</name>
    <dbReference type="NCBI Taxonomy" id="308863"/>
    <lineage>
        <taxon>Eukaryota</taxon>
        <taxon>Metazoa</taxon>
        <taxon>Ecdysozoa</taxon>
        <taxon>Arthropoda</taxon>
        <taxon>Hexapoda</taxon>
        <taxon>Insecta</taxon>
        <taxon>Pterygota</taxon>
        <taxon>Neoptera</taxon>
        <taxon>Endopterygota</taxon>
        <taxon>Coleoptera</taxon>
        <taxon>Polyphaga</taxon>
        <taxon>Cucujiformia</taxon>
        <taxon>Erirhinidae</taxon>
        <taxon>Erirhininae</taxon>
        <taxon>Lissorhoptrus</taxon>
    </lineage>
</organism>
<name>A0A0B4KZC4_9CUCU</name>
<dbReference type="InterPro" id="IPR036728">
    <property type="entry name" value="PBP_GOBP_sf"/>
</dbReference>
<dbReference type="SUPFAM" id="SSF47565">
    <property type="entry name" value="Insect pheromone/odorant-binding proteins"/>
    <property type="match status" value="1"/>
</dbReference>
<keyword evidence="3" id="KW-0964">Secreted</keyword>
<dbReference type="FunFam" id="1.10.238.20:FF:000001">
    <property type="entry name" value="General odorant-binding protein lush"/>
    <property type="match status" value="1"/>
</dbReference>
<evidence type="ECO:0000256" key="3">
    <source>
        <dbReference type="ARBA" id="ARBA00022525"/>
    </source>
</evidence>
<evidence type="ECO:0000313" key="8">
    <source>
        <dbReference type="EMBL" id="AHE13799.1"/>
    </source>
</evidence>
<dbReference type="SMART" id="SM00708">
    <property type="entry name" value="PhBP"/>
    <property type="match status" value="1"/>
</dbReference>